<feature type="transmembrane region" description="Helical" evidence="5">
    <location>
        <begin position="277"/>
        <end position="295"/>
    </location>
</feature>
<name>A0A6J6W6B0_9ZZZZ</name>
<organism evidence="7">
    <name type="scientific">freshwater metagenome</name>
    <dbReference type="NCBI Taxonomy" id="449393"/>
    <lineage>
        <taxon>unclassified sequences</taxon>
        <taxon>metagenomes</taxon>
        <taxon>ecological metagenomes</taxon>
    </lineage>
</organism>
<comment type="subcellular location">
    <subcellularLocation>
        <location evidence="1">Membrane</location>
        <topology evidence="1">Multi-pass membrane protein</topology>
    </subcellularLocation>
</comment>
<proteinExistence type="predicted"/>
<dbReference type="GO" id="GO:0016020">
    <property type="term" value="C:membrane"/>
    <property type="evidence" value="ECO:0007669"/>
    <property type="project" value="UniProtKB-SubCell"/>
</dbReference>
<feature type="transmembrane region" description="Helical" evidence="5">
    <location>
        <begin position="161"/>
        <end position="179"/>
    </location>
</feature>
<dbReference type="SUPFAM" id="SSF103481">
    <property type="entry name" value="Multidrug resistance efflux transporter EmrE"/>
    <property type="match status" value="2"/>
</dbReference>
<feature type="transmembrane region" description="Helical" evidence="5">
    <location>
        <begin position="40"/>
        <end position="63"/>
    </location>
</feature>
<evidence type="ECO:0000259" key="6">
    <source>
        <dbReference type="Pfam" id="PF00892"/>
    </source>
</evidence>
<feature type="domain" description="EamA" evidence="6">
    <location>
        <begin position="162"/>
        <end position="295"/>
    </location>
</feature>
<dbReference type="Pfam" id="PF00892">
    <property type="entry name" value="EamA"/>
    <property type="match status" value="2"/>
</dbReference>
<keyword evidence="4 5" id="KW-0472">Membrane</keyword>
<dbReference type="InterPro" id="IPR000620">
    <property type="entry name" value="EamA_dom"/>
</dbReference>
<dbReference type="EMBL" id="CAEZZQ010000065">
    <property type="protein sequence ID" value="CAB4778876.1"/>
    <property type="molecule type" value="Genomic_DNA"/>
</dbReference>
<dbReference type="PANTHER" id="PTHR32322">
    <property type="entry name" value="INNER MEMBRANE TRANSPORTER"/>
    <property type="match status" value="1"/>
</dbReference>
<protein>
    <submittedName>
        <fullName evidence="7">Unannotated protein</fullName>
    </submittedName>
</protein>
<feature type="transmembrane region" description="Helical" evidence="5">
    <location>
        <begin position="75"/>
        <end position="97"/>
    </location>
</feature>
<reference evidence="7" key="1">
    <citation type="submission" date="2020-05" db="EMBL/GenBank/DDBJ databases">
        <authorList>
            <person name="Chiriac C."/>
            <person name="Salcher M."/>
            <person name="Ghai R."/>
            <person name="Kavagutti S V."/>
        </authorList>
    </citation>
    <scope>NUCLEOTIDE SEQUENCE</scope>
</reference>
<feature type="transmembrane region" description="Helical" evidence="5">
    <location>
        <begin position="250"/>
        <end position="271"/>
    </location>
</feature>
<evidence type="ECO:0000256" key="2">
    <source>
        <dbReference type="ARBA" id="ARBA00022692"/>
    </source>
</evidence>
<feature type="transmembrane region" description="Helical" evidence="5">
    <location>
        <begin position="12"/>
        <end position="34"/>
    </location>
</feature>
<feature type="transmembrane region" description="Helical" evidence="5">
    <location>
        <begin position="219"/>
        <end position="238"/>
    </location>
</feature>
<evidence type="ECO:0000256" key="1">
    <source>
        <dbReference type="ARBA" id="ARBA00004141"/>
    </source>
</evidence>
<sequence length="304" mass="32388">MIRFPFRANPTSALAWVPIYLGISIAYGFSFLLMKVGLTAFAPLQLAFIRIVLGAMAVGVIFIIRGKRLTREKNLWWHAFISGALIVVIPITSYIFAQERVPSTVAGILSSSTPFFALAATVFFSRALKPKGSQVIGLVISFLGVILILGVSSTSAHSDPVGVIMCIGGSFSFGLGAAYSRKFINLRLGLLDQTLMQLFCASLLLLPLQFLSFETPHDLNFGVVMAVLTSGIVALGFANVGLNSLYRYPGVTIASTINYLIPVVAAAAGILLLNEKISVNELLGAAVIIVGLFITQRGKSVGTA</sequence>
<keyword evidence="2 5" id="KW-0812">Transmembrane</keyword>
<dbReference type="InterPro" id="IPR050638">
    <property type="entry name" value="AA-Vitamin_Transporters"/>
</dbReference>
<keyword evidence="3 5" id="KW-1133">Transmembrane helix</keyword>
<evidence type="ECO:0000313" key="7">
    <source>
        <dbReference type="EMBL" id="CAB4778876.1"/>
    </source>
</evidence>
<evidence type="ECO:0000256" key="3">
    <source>
        <dbReference type="ARBA" id="ARBA00022989"/>
    </source>
</evidence>
<feature type="transmembrane region" description="Helical" evidence="5">
    <location>
        <begin position="191"/>
        <end position="213"/>
    </location>
</feature>
<dbReference type="InterPro" id="IPR037185">
    <property type="entry name" value="EmrE-like"/>
</dbReference>
<accession>A0A6J6W6B0</accession>
<dbReference type="AlphaFoldDB" id="A0A6J6W6B0"/>
<feature type="transmembrane region" description="Helical" evidence="5">
    <location>
        <begin position="103"/>
        <end position="123"/>
    </location>
</feature>
<evidence type="ECO:0000256" key="4">
    <source>
        <dbReference type="ARBA" id="ARBA00023136"/>
    </source>
</evidence>
<feature type="transmembrane region" description="Helical" evidence="5">
    <location>
        <begin position="135"/>
        <end position="155"/>
    </location>
</feature>
<feature type="domain" description="EamA" evidence="6">
    <location>
        <begin position="19"/>
        <end position="149"/>
    </location>
</feature>
<evidence type="ECO:0000256" key="5">
    <source>
        <dbReference type="SAM" id="Phobius"/>
    </source>
</evidence>
<gene>
    <name evidence="7" type="ORF">UFOPK2894_01060</name>
</gene>
<dbReference type="PANTHER" id="PTHR32322:SF9">
    <property type="entry name" value="AMINO-ACID METABOLITE EFFLUX PUMP-RELATED"/>
    <property type="match status" value="1"/>
</dbReference>